<comment type="PTM">
    <text evidence="7 8">Topaquinone (TPQ) is generated by copper-dependent autoxidation of a specific tyrosyl residue.</text>
</comment>
<comment type="cofactor">
    <cofactor evidence="8">
        <name>Cu cation</name>
        <dbReference type="ChEBI" id="CHEBI:23378"/>
    </cofactor>
    <text evidence="8">Contains 1 topaquinone per subunit.</text>
</comment>
<dbReference type="PROSITE" id="PS50060">
    <property type="entry name" value="MAM_2"/>
    <property type="match status" value="1"/>
</dbReference>
<dbReference type="CDD" id="cd06263">
    <property type="entry name" value="MAM"/>
    <property type="match status" value="1"/>
</dbReference>
<dbReference type="Pfam" id="PF01179">
    <property type="entry name" value="Cu_amine_oxid"/>
    <property type="match status" value="1"/>
</dbReference>
<keyword evidence="13" id="KW-1185">Reference proteome</keyword>
<dbReference type="SUPFAM" id="SSF49899">
    <property type="entry name" value="Concanavalin A-like lectins/glucanases"/>
    <property type="match status" value="1"/>
</dbReference>
<gene>
    <name evidence="12" type="ORF">ETH_00028385</name>
</gene>
<dbReference type="PROSITE" id="PS01164">
    <property type="entry name" value="COPPER_AMINE_OXID_1"/>
    <property type="match status" value="1"/>
</dbReference>
<dbReference type="PANTHER" id="PTHR10638">
    <property type="entry name" value="COPPER AMINE OXIDASE"/>
    <property type="match status" value="1"/>
</dbReference>
<protein>
    <recommendedName>
        <fullName evidence="8">Amine oxidase</fullName>
        <ecNumber evidence="8">1.4.3.-</ecNumber>
    </recommendedName>
</protein>
<dbReference type="GO" id="GO:0009308">
    <property type="term" value="P:amine metabolic process"/>
    <property type="evidence" value="ECO:0007669"/>
    <property type="project" value="UniProtKB-UniRule"/>
</dbReference>
<feature type="active site" description="Proton acceptor" evidence="6">
    <location>
        <position position="1252"/>
    </location>
</feature>
<keyword evidence="5 8" id="KW-0186">Copper</keyword>
<keyword evidence="9" id="KW-0175">Coiled coil</keyword>
<comment type="similarity">
    <text evidence="1 8">Belongs to the copper/topaquinone oxidase family.</text>
</comment>
<dbReference type="Gene3D" id="2.60.120.200">
    <property type="match status" value="1"/>
</dbReference>
<dbReference type="SUPFAM" id="SSF54416">
    <property type="entry name" value="Amine oxidase N-terminal region"/>
    <property type="match status" value="1"/>
</dbReference>
<dbReference type="GO" id="GO:0005507">
    <property type="term" value="F:copper ion binding"/>
    <property type="evidence" value="ECO:0007669"/>
    <property type="project" value="InterPro"/>
</dbReference>
<keyword evidence="4 8" id="KW-0560">Oxidoreductase</keyword>
<feature type="modified residue" description="2',4',5'-topaquinone" evidence="7">
    <location>
        <position position="1324"/>
    </location>
</feature>
<evidence type="ECO:0000256" key="5">
    <source>
        <dbReference type="ARBA" id="ARBA00023008"/>
    </source>
</evidence>
<dbReference type="InterPro" id="IPR000269">
    <property type="entry name" value="Cu_amine_oxidase"/>
</dbReference>
<reference evidence="12" key="1">
    <citation type="submission" date="2013-10" db="EMBL/GenBank/DDBJ databases">
        <title>Genomic analysis of the causative agents of coccidiosis in chickens.</title>
        <authorList>
            <person name="Reid A.J."/>
            <person name="Blake D."/>
            <person name="Billington K."/>
            <person name="Browne H."/>
            <person name="Dunn M."/>
            <person name="Hung S."/>
            <person name="Kawahara F."/>
            <person name="Miranda-Saavedra D."/>
            <person name="Mourier T."/>
            <person name="Nagra H."/>
            <person name="Otto T.D."/>
            <person name="Rawlings N."/>
            <person name="Sanchez A."/>
            <person name="Sanders M."/>
            <person name="Subramaniam C."/>
            <person name="Tay Y."/>
            <person name="Dear P."/>
            <person name="Doerig C."/>
            <person name="Gruber A."/>
            <person name="Parkinson J."/>
            <person name="Shirley M."/>
            <person name="Wan K.L."/>
            <person name="Berriman M."/>
            <person name="Tomley F."/>
            <person name="Pain A."/>
        </authorList>
    </citation>
    <scope>NUCLEOTIDE SEQUENCE [LARGE SCALE GENOMIC DNA]</scope>
    <source>
        <strain evidence="12">Houghton</strain>
    </source>
</reference>
<sequence length="1639" mass="183038">MTKFPRAPLKRPERRQRLFTLALLAGGILGSTVGSCAASFEGTSPVDPTRLLPRRLAPQECKTYVYTEIDHEPTEMSDRGSCPTGGGKRAFLLDTSPEGAGAPALLEVSPVQSQQYSCRASRPCSLVVAGFGLQAEDSIAVLKGIEDCPPTSLRNAQIITSTRHITSSSAATFNFHIRPQKAKTELPVFDLGPIQGSTFTVCYSPYLATRGEAPSAKDYHYRAGTVTIRDEMLNCDFEEGMCGLMSFVIDPRMSLEWRRHSGATETAGTGPSADHTIGRRPGKRGHYLYMDSPGYMLGESASLLAPPQIYPKGLYCARMWYHMYGEDVNSLRVYMRTLEGDAEALGDWGKPYLLRVGDHGDDWLEAGFEFSSDGHTAQQLVIEALAGFSEKGDIAIDDLRIVSGKCPEQISRDVTQQDYICGEVRLLTGNYAEDKQWFVEGAVSCAGKGYSLSSMQGRWVPCCVPRYGSYTVVLRDSYGDGWNRSRLEFRFFGDLITFGEDFNGTEKKYKLNIGLVQIQRVEGSEDRIGIQLQVAEPRTYVWCGAAQSGTPPPTVEILKRYGIRSQNPTSHAGEVLRMEIANKPGSRRVVMPSTTYNVYCYAEASTANIPEPGGGHGTHRERMDDAQVAASRMAVTTDSTPPNLSIQGTEAHLNDVIVRLTSDEPSTVWCLARDEKKEAAAGGEPPSVEALKKGNKIQILHGEEGSPQALSITGLTPDNHYTVYCFAQDAALPKGNGISLSQVKELSFSVQTKSKVPELSILSYKAFQKGFRVTVQADTPAKVWCGAAMAGSAFPSREDVRRVGATTEIEDADQKTELEIRGVPPNTRYTIYCFASSRGGSAEMTDAQMWAKALEVTSFGRFCDMPVEPADLEVADKPTLFDPLTSTEEFLVREFMGRQRNLNIEGVYRINLFIDKEKIIEHLDKGGPAPRRYARVRVGTCKDREGAYRQYKVGPLDVRSADQMTLEPVGAVVPTDCGGYNPQGVFGRRLLAVDEEEELAEILQESFGFGFGKSRCQFEHKKSHKEHHEGCLEFGPMLYEEGDDKKIITIWAGLRTPTGDKVPFYFLLPAPEGVDAQVLQKPDDREELTFKLDKVKGYWYDGQQFSTLREFVEAYRTGKNFKKVTPEILEERRKMENQEQEHNIQKERALALRRLAPAWLAPNPEGRVGLEYRAAPEHIEPQGRRYTIRQSPGQESYTINYAGWEFVINMDRDTALRLWDIKFQGQRVVFEMGMMEALAHYSVAERNWYFIDSWYGGLGSASRRLHPGIECAKTGQLLFDGGSLCIFEKDFARPLRAHWKSGTLRDGAPHMALVLRHMITVSNYDYITDYYFHVSGWFEASVSFTGELYAGVEVPWYSARQRRHGTQVSGSMRMGALHGHLAVWKVDFDLTPDYRSNSVVFSEIVHDTARPGAIKLDQWIGEKELDGYIAYNSTRPIHYTIVNEDHNVYGNVGGMTVLPYPTVAIPNPQFELYTGPCAWAKYRVATTVRHPDESEATLPRDNKYALKPAVSLDRYLRVRSKWIALEPFHPWTKNAYATLAHEAVTNLFQLALFPNNETIRKADLVTWISSAVWHIPVVEDMPLTLAQGNTLGWLVKPHNYYMEDMSMDLHNAIGGAVQDPGTCALIRQEMPKYGDAPQN</sequence>
<dbReference type="Gene3D" id="2.70.98.20">
    <property type="entry name" value="Copper amine oxidase, catalytic domain"/>
    <property type="match status" value="1"/>
</dbReference>
<organism evidence="12 13">
    <name type="scientific">Eimeria tenella</name>
    <name type="common">Coccidian parasite</name>
    <dbReference type="NCBI Taxonomy" id="5802"/>
    <lineage>
        <taxon>Eukaryota</taxon>
        <taxon>Sar</taxon>
        <taxon>Alveolata</taxon>
        <taxon>Apicomplexa</taxon>
        <taxon>Conoidasida</taxon>
        <taxon>Coccidia</taxon>
        <taxon>Eucoccidiorida</taxon>
        <taxon>Eimeriorina</taxon>
        <taxon>Eimeriidae</taxon>
        <taxon>Eimeria</taxon>
    </lineage>
</organism>
<dbReference type="GO" id="GO:0005886">
    <property type="term" value="C:plasma membrane"/>
    <property type="evidence" value="ECO:0007669"/>
    <property type="project" value="TreeGrafter"/>
</dbReference>
<dbReference type="InterPro" id="IPR000998">
    <property type="entry name" value="MAM_dom"/>
</dbReference>
<evidence type="ECO:0000256" key="4">
    <source>
        <dbReference type="ARBA" id="ARBA00023002"/>
    </source>
</evidence>
<dbReference type="OMA" id="PSMDLHN"/>
<evidence type="ECO:0000256" key="6">
    <source>
        <dbReference type="PIRSR" id="PIRSR600269-50"/>
    </source>
</evidence>
<feature type="region of interest" description="Disordered" evidence="10">
    <location>
        <begin position="261"/>
        <end position="281"/>
    </location>
</feature>
<dbReference type="PANTHER" id="PTHR10638:SF20">
    <property type="entry name" value="AMINE OXIDASE"/>
    <property type="match status" value="1"/>
</dbReference>
<dbReference type="PRINTS" id="PR00766">
    <property type="entry name" value="CUDAOXIDASE"/>
</dbReference>
<dbReference type="GO" id="GO:0008131">
    <property type="term" value="F:primary methylamine oxidase activity"/>
    <property type="evidence" value="ECO:0007669"/>
    <property type="project" value="InterPro"/>
</dbReference>
<evidence type="ECO:0000256" key="7">
    <source>
        <dbReference type="PIRSR" id="PIRSR600269-51"/>
    </source>
</evidence>
<dbReference type="SUPFAM" id="SSF49998">
    <property type="entry name" value="Amine oxidase catalytic domain"/>
    <property type="match status" value="2"/>
</dbReference>
<accession>U6KZP2</accession>
<evidence type="ECO:0000256" key="1">
    <source>
        <dbReference type="ARBA" id="ARBA00007983"/>
    </source>
</evidence>
<evidence type="ECO:0000313" key="12">
    <source>
        <dbReference type="EMBL" id="CDJ41814.1"/>
    </source>
</evidence>
<evidence type="ECO:0000256" key="9">
    <source>
        <dbReference type="SAM" id="Coils"/>
    </source>
</evidence>
<keyword evidence="3 6" id="KW-0801">TPQ</keyword>
<dbReference type="InterPro" id="IPR015798">
    <property type="entry name" value="Cu_amine_oxidase_C"/>
</dbReference>
<evidence type="ECO:0000313" key="13">
    <source>
        <dbReference type="Proteomes" id="UP000030747"/>
    </source>
</evidence>
<dbReference type="OrthoDB" id="5379943at2759"/>
<dbReference type="EMBL" id="HG675673">
    <property type="protein sequence ID" value="CDJ41814.1"/>
    <property type="molecule type" value="Genomic_DNA"/>
</dbReference>
<dbReference type="VEuPathDB" id="ToxoDB:ETH_00028385"/>
<evidence type="ECO:0000256" key="8">
    <source>
        <dbReference type="RuleBase" id="RU000672"/>
    </source>
</evidence>
<dbReference type="RefSeq" id="XP_013232564.1">
    <property type="nucleotide sequence ID" value="XM_013377110.1"/>
</dbReference>
<dbReference type="Pfam" id="PF00629">
    <property type="entry name" value="MAM"/>
    <property type="match status" value="1"/>
</dbReference>
<evidence type="ECO:0000259" key="11">
    <source>
        <dbReference type="PROSITE" id="PS50060"/>
    </source>
</evidence>
<evidence type="ECO:0000256" key="2">
    <source>
        <dbReference type="ARBA" id="ARBA00022723"/>
    </source>
</evidence>
<evidence type="ECO:0000256" key="3">
    <source>
        <dbReference type="ARBA" id="ARBA00022772"/>
    </source>
</evidence>
<dbReference type="InterPro" id="IPR036460">
    <property type="entry name" value="Cu_amine_oxidase_C_sf"/>
</dbReference>
<keyword evidence="2 8" id="KW-0479">Metal-binding</keyword>
<dbReference type="InterPro" id="IPR013320">
    <property type="entry name" value="ConA-like_dom_sf"/>
</dbReference>
<name>U6KZP2_EIMTE</name>
<dbReference type="GO" id="GO:0048038">
    <property type="term" value="F:quinone binding"/>
    <property type="evidence" value="ECO:0007669"/>
    <property type="project" value="InterPro"/>
</dbReference>
<feature type="domain" description="MAM" evidence="11">
    <location>
        <begin position="233"/>
        <end position="408"/>
    </location>
</feature>
<dbReference type="Proteomes" id="UP000030747">
    <property type="component" value="Unassembled WGS sequence"/>
</dbReference>
<feature type="active site" description="Schiff-base intermediate with substrate; via topaquinone" evidence="6">
    <location>
        <position position="1324"/>
    </location>
</feature>
<dbReference type="InterPro" id="IPR049948">
    <property type="entry name" value="Cu_Am_ox_TPQ-bd"/>
</dbReference>
<feature type="coiled-coil region" evidence="9">
    <location>
        <begin position="1128"/>
        <end position="1155"/>
    </location>
</feature>
<proteinExistence type="inferred from homology"/>
<dbReference type="Gene3D" id="3.10.450.40">
    <property type="match status" value="1"/>
</dbReference>
<evidence type="ECO:0000256" key="10">
    <source>
        <dbReference type="SAM" id="MobiDB-lite"/>
    </source>
</evidence>
<reference evidence="12" key="2">
    <citation type="submission" date="2013-10" db="EMBL/GenBank/DDBJ databases">
        <authorList>
            <person name="Aslett M."/>
        </authorList>
    </citation>
    <scope>NUCLEOTIDE SEQUENCE [LARGE SCALE GENOMIC DNA]</scope>
    <source>
        <strain evidence="12">Houghton</strain>
    </source>
</reference>
<dbReference type="SMART" id="SM00137">
    <property type="entry name" value="MAM"/>
    <property type="match status" value="1"/>
</dbReference>
<dbReference type="InterPro" id="IPR016182">
    <property type="entry name" value="Cu_amine_oxidase_N-reg"/>
</dbReference>
<dbReference type="GeneID" id="25254770"/>
<dbReference type="EC" id="1.4.3.-" evidence="8"/>
<dbReference type="VEuPathDB" id="ToxoDB:ETH2_0316000"/>